<evidence type="ECO:0000313" key="3">
    <source>
        <dbReference type="EMBL" id="TDL20875.1"/>
    </source>
</evidence>
<feature type="compositionally biased region" description="Pro residues" evidence="1">
    <location>
        <begin position="77"/>
        <end position="109"/>
    </location>
</feature>
<dbReference type="GO" id="GO:0005096">
    <property type="term" value="F:GTPase activator activity"/>
    <property type="evidence" value="ECO:0007669"/>
    <property type="project" value="TreeGrafter"/>
</dbReference>
<sequence length="580" mass="65626">MPELDNYDARSTPIRPPRSKPPSIDRTSNGSEWEGLRTPPARHSLPATPRQQTADHSPPRPSSQLTQPRTPTRIPLPLSPGPEQPRTPSRTPPRPSRELPSPPRPPKTPASPGSYLESHLQPNAIGSSSHSLTPSEGEDADSFHVRNTYAELDTTGVSGDGFEEGVERTRARVSGQRAIELKAAEAIAKEQERSRDISAKEAELLASLDRYGFFVVPSHDRLVLLPTATLNKPLTRITSAVTNGPPSPPHLPSLPNLSPSPKENSRIAKWGRMLEPETRDEGGNIDTWRVNPSKERKLRKRIYKGIPDRWRIATWELLVRRFAGATKRDDAKMKAEYREALENPSTYDVQIDLDVPRTINGHILFRTRYGLGQRSLFHVLHSFSLRCSECGYCQGMGPLAATLLSYFEPERVYATLVHLHDAYSMHSIFRPGFPGLLEAIYVQERITERMMPEIFASFKKHTISTTSYATKWYITLFANSVPFQTQLRLWDAFLLDGRDVFVVMAVAVVWVFRDHLASSQASFETILSLLSSFFVPEDEDTLMRWIEKVLEDKKLRDDMRKWREEWNTLVAQGKEVDALL</sequence>
<dbReference type="InterPro" id="IPR035969">
    <property type="entry name" value="Rab-GAP_TBC_sf"/>
</dbReference>
<evidence type="ECO:0000256" key="1">
    <source>
        <dbReference type="SAM" id="MobiDB-lite"/>
    </source>
</evidence>
<protein>
    <submittedName>
        <fullName evidence="3">RabGAP/TBC</fullName>
    </submittedName>
</protein>
<dbReference type="Proteomes" id="UP000294933">
    <property type="component" value="Unassembled WGS sequence"/>
</dbReference>
<proteinExistence type="predicted"/>
<dbReference type="FunFam" id="1.10.8.270:FF:000023">
    <property type="entry name" value="TBC domain-containing protein C1778.09"/>
    <property type="match status" value="1"/>
</dbReference>
<dbReference type="InterPro" id="IPR050302">
    <property type="entry name" value="Rab_GAP_TBC_domain"/>
</dbReference>
<dbReference type="STRING" id="50990.A0A4Y7Q0F2"/>
<dbReference type="InterPro" id="IPR000195">
    <property type="entry name" value="Rab-GAP-TBC_dom"/>
</dbReference>
<dbReference type="VEuPathDB" id="FungiDB:BD410DRAFT_724867"/>
<feature type="compositionally biased region" description="Polar residues" evidence="1">
    <location>
        <begin position="120"/>
        <end position="134"/>
    </location>
</feature>
<organism evidence="3 4">
    <name type="scientific">Rickenella mellea</name>
    <dbReference type="NCBI Taxonomy" id="50990"/>
    <lineage>
        <taxon>Eukaryota</taxon>
        <taxon>Fungi</taxon>
        <taxon>Dikarya</taxon>
        <taxon>Basidiomycota</taxon>
        <taxon>Agaricomycotina</taxon>
        <taxon>Agaricomycetes</taxon>
        <taxon>Hymenochaetales</taxon>
        <taxon>Rickenellaceae</taxon>
        <taxon>Rickenella</taxon>
    </lineage>
</organism>
<accession>A0A4Y7Q0F2</accession>
<dbReference type="GO" id="GO:0031267">
    <property type="term" value="F:small GTPase binding"/>
    <property type="evidence" value="ECO:0007669"/>
    <property type="project" value="TreeGrafter"/>
</dbReference>
<dbReference type="Pfam" id="PF00566">
    <property type="entry name" value="RabGAP-TBC"/>
    <property type="match status" value="1"/>
</dbReference>
<dbReference type="PANTHER" id="PTHR47219">
    <property type="entry name" value="RAB GTPASE-ACTIVATING PROTEIN 1-LIKE"/>
    <property type="match status" value="1"/>
</dbReference>
<reference evidence="3 4" key="1">
    <citation type="submission" date="2018-06" db="EMBL/GenBank/DDBJ databases">
        <title>A transcriptomic atlas of mushroom development highlights an independent origin of complex multicellularity.</title>
        <authorList>
            <consortium name="DOE Joint Genome Institute"/>
            <person name="Krizsan K."/>
            <person name="Almasi E."/>
            <person name="Merenyi Z."/>
            <person name="Sahu N."/>
            <person name="Viragh M."/>
            <person name="Koszo T."/>
            <person name="Mondo S."/>
            <person name="Kiss B."/>
            <person name="Balint B."/>
            <person name="Kues U."/>
            <person name="Barry K."/>
            <person name="Hegedus J.C."/>
            <person name="Henrissat B."/>
            <person name="Johnson J."/>
            <person name="Lipzen A."/>
            <person name="Ohm R."/>
            <person name="Nagy I."/>
            <person name="Pangilinan J."/>
            <person name="Yan J."/>
            <person name="Xiong Y."/>
            <person name="Grigoriev I.V."/>
            <person name="Hibbett D.S."/>
            <person name="Nagy L.G."/>
        </authorList>
    </citation>
    <scope>NUCLEOTIDE SEQUENCE [LARGE SCALE GENOMIC DNA]</scope>
    <source>
        <strain evidence="3 4">SZMC22713</strain>
    </source>
</reference>
<dbReference type="EMBL" id="ML170184">
    <property type="protein sequence ID" value="TDL20875.1"/>
    <property type="molecule type" value="Genomic_DNA"/>
</dbReference>
<feature type="region of interest" description="Disordered" evidence="1">
    <location>
        <begin position="242"/>
        <end position="263"/>
    </location>
</feature>
<dbReference type="Gene3D" id="1.10.8.270">
    <property type="entry name" value="putative rabgap domain of human tbc1 domain family member 14 like domains"/>
    <property type="match status" value="1"/>
</dbReference>
<dbReference type="Gene3D" id="1.10.472.80">
    <property type="entry name" value="Ypt/Rab-GAP domain of gyp1p, domain 3"/>
    <property type="match status" value="1"/>
</dbReference>
<dbReference type="PANTHER" id="PTHR47219:SF9">
    <property type="entry name" value="GTPASE ACTIVATING PROTEIN AND CENTROSOME-ASSOCIATED, ISOFORM B"/>
    <property type="match status" value="1"/>
</dbReference>
<dbReference type="SUPFAM" id="SSF47923">
    <property type="entry name" value="Ypt/Rab-GAP domain of gyp1p"/>
    <property type="match status" value="2"/>
</dbReference>
<dbReference type="PROSITE" id="PS50086">
    <property type="entry name" value="TBC_RABGAP"/>
    <property type="match status" value="1"/>
</dbReference>
<name>A0A4Y7Q0F2_9AGAM</name>
<dbReference type="AlphaFoldDB" id="A0A4Y7Q0F2"/>
<dbReference type="OrthoDB" id="294251at2759"/>
<gene>
    <name evidence="3" type="ORF">BD410DRAFT_724867</name>
</gene>
<keyword evidence="4" id="KW-1185">Reference proteome</keyword>
<dbReference type="SMART" id="SM00164">
    <property type="entry name" value="TBC"/>
    <property type="match status" value="1"/>
</dbReference>
<evidence type="ECO:0000259" key="2">
    <source>
        <dbReference type="PROSITE" id="PS50086"/>
    </source>
</evidence>
<feature type="domain" description="Rab-GAP TBC" evidence="2">
    <location>
        <begin position="305"/>
        <end position="497"/>
    </location>
</feature>
<feature type="region of interest" description="Disordered" evidence="1">
    <location>
        <begin position="1"/>
        <end position="140"/>
    </location>
</feature>
<evidence type="ECO:0000313" key="4">
    <source>
        <dbReference type="Proteomes" id="UP000294933"/>
    </source>
</evidence>